<evidence type="ECO:0000256" key="5">
    <source>
        <dbReference type="ARBA" id="ARBA00022597"/>
    </source>
</evidence>
<keyword evidence="13" id="KW-1185">Reference proteome</keyword>
<dbReference type="PANTHER" id="PTHR47314">
    <property type="entry name" value="MALTOSE/MALTODEXTRIN TRANSPORT SYSTEM PERMEASE PROTEIN MALF"/>
    <property type="match status" value="1"/>
</dbReference>
<keyword evidence="7 9" id="KW-1133">Transmembrane helix</keyword>
<dbReference type="Proteomes" id="UP000010301">
    <property type="component" value="Unassembled WGS sequence"/>
</dbReference>
<evidence type="ECO:0000256" key="8">
    <source>
        <dbReference type="ARBA" id="ARBA00023136"/>
    </source>
</evidence>
<name>C0W248_9ACTO</name>
<dbReference type="PANTHER" id="PTHR47314:SF1">
    <property type="entry name" value="MALTOSE_MALTODEXTRIN TRANSPORT SYSTEM PERMEASE PROTEIN MALF"/>
    <property type="match status" value="1"/>
</dbReference>
<keyword evidence="8 9" id="KW-0472">Membrane</keyword>
<feature type="domain" description="ABC transmembrane type-1" evidence="11">
    <location>
        <begin position="300"/>
        <end position="523"/>
    </location>
</feature>
<gene>
    <name evidence="12" type="ORF">HMPREF0044_1501</name>
</gene>
<dbReference type="Pfam" id="PF16296">
    <property type="entry name" value="TM_PBP2_N"/>
    <property type="match status" value="1"/>
</dbReference>
<evidence type="ECO:0000313" key="12">
    <source>
        <dbReference type="EMBL" id="EEH63262.1"/>
    </source>
</evidence>
<feature type="transmembrane region" description="Helical" evidence="9">
    <location>
        <begin position="387"/>
        <end position="409"/>
    </location>
</feature>
<dbReference type="eggNOG" id="COG1175">
    <property type="taxonomic scope" value="Bacteria"/>
</dbReference>
<dbReference type="GO" id="GO:0042956">
    <property type="term" value="P:maltodextrin transmembrane transport"/>
    <property type="evidence" value="ECO:0007669"/>
    <property type="project" value="TreeGrafter"/>
</dbReference>
<feature type="transmembrane region" description="Helical" evidence="9">
    <location>
        <begin position="55"/>
        <end position="75"/>
    </location>
</feature>
<dbReference type="Gene3D" id="1.10.3720.10">
    <property type="entry name" value="MetI-like"/>
    <property type="match status" value="1"/>
</dbReference>
<keyword evidence="4 10" id="KW-1003">Cell membrane</keyword>
<accession>C0W248</accession>
<dbReference type="InterPro" id="IPR032550">
    <property type="entry name" value="TM_PBP2_N"/>
</dbReference>
<sequence length="534" mass="58654">MKTETDRSQRSTKKKEQMSGSVATTWSAGFFVKLALMAGVNALGLYIITAAFTKQSWTIFALSLITLIAVDYVYFSPRTLALKYLTPGLVFLLTFQVFVIGYTGYVAFTNYGDRHLLDKASAAESILRQRVDRVEGTAEYPLTVVEKDGALGFAIIDGDDVKVGTPEEPFEKVEGVKRAGNIIGKIPGWEVVNIGKLGDRQAEVLGMRVPLSDDPEDGLVGTQNASTGYVFETTMEWDANAETLTDLKTGDVYTANDETGFFESKSGEKLETGYRVWVGIDNFKKAFSDSRYAGPFFKVLAWTVAFAFLSVITTFLVGMVLALVMNDTRMKGRKVYRTIMLLPYAFPAFMTAFLFAGMLNPKYGFFNQAFFGGAEIPWLTDPWLAKLSVLGVNLWMGFPYMFLICTGALQSIPAELNEAAKIDGASGFQIWRHITLPQLMIQVSPLLIASFAFNFNNFNLIYMLTKGGPAFADASVPVGHTDILISMVYQVAGLSGKAARDYGLASAMSIMIFIIVGTVSMISFKRSKSIEGAQ</sequence>
<comment type="similarity">
    <text evidence="2 10">Belongs to the binding-protein-dependent transport system permease family. MalFG subfamily.</text>
</comment>
<dbReference type="Gene3D" id="3.10.650.10">
    <property type="entry name" value="MalF N-terminal region-like"/>
    <property type="match status" value="1"/>
</dbReference>
<dbReference type="AlphaFoldDB" id="C0W248"/>
<evidence type="ECO:0000256" key="4">
    <source>
        <dbReference type="ARBA" id="ARBA00022475"/>
    </source>
</evidence>
<dbReference type="GO" id="GO:1990060">
    <property type="term" value="C:maltose transport complex"/>
    <property type="evidence" value="ECO:0007669"/>
    <property type="project" value="TreeGrafter"/>
</dbReference>
<evidence type="ECO:0000256" key="2">
    <source>
        <dbReference type="ARBA" id="ARBA00009047"/>
    </source>
</evidence>
<organism evidence="12 13">
    <name type="scientific">Gleimia coleocanis DSM 15436</name>
    <dbReference type="NCBI Taxonomy" id="525245"/>
    <lineage>
        <taxon>Bacteria</taxon>
        <taxon>Bacillati</taxon>
        <taxon>Actinomycetota</taxon>
        <taxon>Actinomycetes</taxon>
        <taxon>Actinomycetales</taxon>
        <taxon>Actinomycetaceae</taxon>
        <taxon>Gleimia</taxon>
    </lineage>
</organism>
<dbReference type="Gene3D" id="1.20.58.370">
    <property type="entry name" value="MalF N-terminal region-like"/>
    <property type="match status" value="1"/>
</dbReference>
<feature type="transmembrane region" description="Helical" evidence="9">
    <location>
        <begin position="87"/>
        <end position="108"/>
    </location>
</feature>
<feature type="transmembrane region" description="Helical" evidence="9">
    <location>
        <begin position="299"/>
        <end position="323"/>
    </location>
</feature>
<reference evidence="12 13" key="1">
    <citation type="submission" date="2009-01" db="EMBL/GenBank/DDBJ databases">
        <authorList>
            <person name="Qin X."/>
            <person name="Bachman B."/>
            <person name="Battles P."/>
            <person name="Bell A."/>
            <person name="Bess C."/>
            <person name="Bickham C."/>
            <person name="Chaboub L."/>
            <person name="Chen D."/>
            <person name="Coyle M."/>
            <person name="Deiros D.R."/>
            <person name="Dinh H."/>
            <person name="Forbes L."/>
            <person name="Fowler G."/>
            <person name="Francisco L."/>
            <person name="Fu Q."/>
            <person name="Gubbala S."/>
            <person name="Hale W."/>
            <person name="Han Y."/>
            <person name="Hemphill L."/>
            <person name="Highlander S.K."/>
            <person name="Hirani K."/>
            <person name="Hogues M."/>
            <person name="Jackson L."/>
            <person name="Jakkamsetti A."/>
            <person name="Javaid M."/>
            <person name="Jiang H."/>
            <person name="Korchina V."/>
            <person name="Kovar C."/>
            <person name="Lara F."/>
            <person name="Lee S."/>
            <person name="Mata R."/>
            <person name="Mathew T."/>
            <person name="Moen C."/>
            <person name="Morales K."/>
            <person name="Munidasa M."/>
            <person name="Nazareth L."/>
            <person name="Ngo R."/>
            <person name="Nguyen L."/>
            <person name="Okwuonu G."/>
            <person name="Ongeri F."/>
            <person name="Patil S."/>
            <person name="Petrosino J."/>
            <person name="Pham C."/>
            <person name="Pham P."/>
            <person name="Pu L.-L."/>
            <person name="Puazo M."/>
            <person name="Raj R."/>
            <person name="Reid J."/>
            <person name="Rouhana J."/>
            <person name="Saada N."/>
            <person name="Shang Y."/>
            <person name="Simmons D."/>
            <person name="Thornton R."/>
            <person name="Warren J."/>
            <person name="Weissenberger G."/>
            <person name="Zhang J."/>
            <person name="Zhang L."/>
            <person name="Zhou C."/>
            <person name="Zhu D."/>
            <person name="Muzny D."/>
            <person name="Worley K."/>
            <person name="Gibbs R."/>
        </authorList>
    </citation>
    <scope>NUCLEOTIDE SEQUENCE [LARGE SCALE GENOMIC DNA]</scope>
    <source>
        <strain evidence="12 13">DSM 15436</strain>
    </source>
</reference>
<dbReference type="InterPro" id="IPR035277">
    <property type="entry name" value="MalF_N"/>
</dbReference>
<evidence type="ECO:0000259" key="11">
    <source>
        <dbReference type="PROSITE" id="PS50928"/>
    </source>
</evidence>
<evidence type="ECO:0000256" key="6">
    <source>
        <dbReference type="ARBA" id="ARBA00022692"/>
    </source>
</evidence>
<feature type="transmembrane region" description="Helical" evidence="9">
    <location>
        <begin position="335"/>
        <end position="356"/>
    </location>
</feature>
<dbReference type="PROSITE" id="PS50928">
    <property type="entry name" value="ABC_TM1"/>
    <property type="match status" value="1"/>
</dbReference>
<dbReference type="InterPro" id="IPR035906">
    <property type="entry name" value="MetI-like_sf"/>
</dbReference>
<comment type="caution">
    <text evidence="12">The sequence shown here is derived from an EMBL/GenBank/DDBJ whole genome shotgun (WGS) entry which is preliminary data.</text>
</comment>
<evidence type="ECO:0000313" key="13">
    <source>
        <dbReference type="Proteomes" id="UP000010301"/>
    </source>
</evidence>
<feature type="transmembrane region" description="Helical" evidence="9">
    <location>
        <begin position="502"/>
        <end position="524"/>
    </location>
</feature>
<protein>
    <recommendedName>
        <fullName evidence="10">Maltose/maltodextrin transport system permease protein</fullName>
    </recommendedName>
</protein>
<dbReference type="CDD" id="cd06261">
    <property type="entry name" value="TM_PBP2"/>
    <property type="match status" value="1"/>
</dbReference>
<dbReference type="SUPFAM" id="SSF160964">
    <property type="entry name" value="MalF N-terminal region-like"/>
    <property type="match status" value="1"/>
</dbReference>
<dbReference type="SUPFAM" id="SSF161098">
    <property type="entry name" value="MetI-like"/>
    <property type="match status" value="1"/>
</dbReference>
<dbReference type="OrthoDB" id="9805974at2"/>
<feature type="transmembrane region" description="Helical" evidence="9">
    <location>
        <begin position="21"/>
        <end position="49"/>
    </location>
</feature>
<dbReference type="HOGENOM" id="CLU_016047_20_1_11"/>
<evidence type="ECO:0000256" key="3">
    <source>
        <dbReference type="ARBA" id="ARBA00022448"/>
    </source>
</evidence>
<evidence type="ECO:0000256" key="10">
    <source>
        <dbReference type="RuleBase" id="RU367050"/>
    </source>
</evidence>
<dbReference type="RefSeq" id="WP_006546960.1">
    <property type="nucleotide sequence ID" value="NZ_DS999544.1"/>
</dbReference>
<dbReference type="EMBL" id="ACFG01000037">
    <property type="protein sequence ID" value="EEH63262.1"/>
    <property type="molecule type" value="Genomic_DNA"/>
</dbReference>
<dbReference type="InterPro" id="IPR000515">
    <property type="entry name" value="MetI-like"/>
</dbReference>
<dbReference type="STRING" id="525245.HMPREF0044_1501"/>
<evidence type="ECO:0000256" key="1">
    <source>
        <dbReference type="ARBA" id="ARBA00004651"/>
    </source>
</evidence>
<keyword evidence="5 10" id="KW-0762">Sugar transport</keyword>
<dbReference type="Pfam" id="PF00528">
    <property type="entry name" value="BPD_transp_1"/>
    <property type="match status" value="1"/>
</dbReference>
<keyword evidence="6 9" id="KW-0812">Transmembrane</keyword>
<keyword evidence="3 9" id="KW-0813">Transport</keyword>
<evidence type="ECO:0000256" key="9">
    <source>
        <dbReference type="RuleBase" id="RU363032"/>
    </source>
</evidence>
<evidence type="ECO:0000256" key="7">
    <source>
        <dbReference type="ARBA" id="ARBA00022989"/>
    </source>
</evidence>
<dbReference type="GO" id="GO:0015423">
    <property type="term" value="F:ABC-type maltose transporter activity"/>
    <property type="evidence" value="ECO:0007669"/>
    <property type="project" value="TreeGrafter"/>
</dbReference>
<comment type="subcellular location">
    <subcellularLocation>
        <location evidence="1 9">Cell membrane</location>
        <topology evidence="1 9">Multi-pass membrane protein</topology>
    </subcellularLocation>
</comment>
<proteinExistence type="inferred from homology"/>
<comment type="function">
    <text evidence="10">Part of the ABC transporter complex MalEFGK involved in maltose/maltodextrin import. Probably responsible for the translocation of the substrate across the membrane.</text>
</comment>